<evidence type="ECO:0000313" key="15">
    <source>
        <dbReference type="Proteomes" id="UP000282654"/>
    </source>
</evidence>
<feature type="active site" evidence="10">
    <location>
        <position position="275"/>
    </location>
</feature>
<comment type="similarity">
    <text evidence="2 10">Belongs to the 'phage' integrase family. XerC subfamily.</text>
</comment>
<keyword evidence="3 10" id="KW-0963">Cytoplasm</keyword>
<dbReference type="RefSeq" id="WP_123927579.1">
    <property type="nucleotide sequence ID" value="NZ_RKRE01000001.1"/>
</dbReference>
<dbReference type="GO" id="GO:0006313">
    <property type="term" value="P:DNA transposition"/>
    <property type="evidence" value="ECO:0007669"/>
    <property type="project" value="UniProtKB-UniRule"/>
</dbReference>
<dbReference type="GO" id="GO:0005737">
    <property type="term" value="C:cytoplasm"/>
    <property type="evidence" value="ECO:0007669"/>
    <property type="project" value="UniProtKB-SubCell"/>
</dbReference>
<dbReference type="InterPro" id="IPR050090">
    <property type="entry name" value="Tyrosine_recombinase_XerCD"/>
</dbReference>
<dbReference type="OrthoDB" id="9785687at2"/>
<dbReference type="InterPro" id="IPR023009">
    <property type="entry name" value="Tyrosine_recombinase_XerC/XerD"/>
</dbReference>
<feature type="active site" evidence="10">
    <location>
        <position position="151"/>
    </location>
</feature>
<evidence type="ECO:0000259" key="13">
    <source>
        <dbReference type="PROSITE" id="PS51900"/>
    </source>
</evidence>
<gene>
    <name evidence="10" type="primary">xerC</name>
    <name evidence="14" type="ORF">EDD75_0524</name>
</gene>
<dbReference type="PANTHER" id="PTHR30349">
    <property type="entry name" value="PHAGE INTEGRASE-RELATED"/>
    <property type="match status" value="1"/>
</dbReference>
<evidence type="ECO:0000256" key="1">
    <source>
        <dbReference type="ARBA" id="ARBA00004496"/>
    </source>
</evidence>
<comment type="subunit">
    <text evidence="10">Forms a cyclic heterotetrameric complex composed of two molecules of XerC and two molecules of XerD.</text>
</comment>
<evidence type="ECO:0000313" key="14">
    <source>
        <dbReference type="EMBL" id="RPF49704.1"/>
    </source>
</evidence>
<feature type="domain" description="Core-binding (CB)" evidence="13">
    <location>
        <begin position="1"/>
        <end position="90"/>
    </location>
</feature>
<dbReference type="PANTHER" id="PTHR30349:SF41">
    <property type="entry name" value="INTEGRASE_RECOMBINASE PROTEIN MJ0367-RELATED"/>
    <property type="match status" value="1"/>
</dbReference>
<dbReference type="Gene3D" id="1.10.443.10">
    <property type="entry name" value="Intergrase catalytic core"/>
    <property type="match status" value="1"/>
</dbReference>
<feature type="domain" description="Tyr recombinase" evidence="12">
    <location>
        <begin position="111"/>
        <end position="297"/>
    </location>
</feature>
<dbReference type="GO" id="GO:0051301">
    <property type="term" value="P:cell division"/>
    <property type="evidence" value="ECO:0007669"/>
    <property type="project" value="UniProtKB-UniRule"/>
</dbReference>
<dbReference type="PROSITE" id="PS51900">
    <property type="entry name" value="CB"/>
    <property type="match status" value="1"/>
</dbReference>
<evidence type="ECO:0000256" key="8">
    <source>
        <dbReference type="ARBA" id="ARBA00023172"/>
    </source>
</evidence>
<organism evidence="14 15">
    <name type="scientific">Thermodesulfitimonas autotrophica</name>
    <dbReference type="NCBI Taxonomy" id="1894989"/>
    <lineage>
        <taxon>Bacteria</taxon>
        <taxon>Bacillati</taxon>
        <taxon>Bacillota</taxon>
        <taxon>Clostridia</taxon>
        <taxon>Thermoanaerobacterales</taxon>
        <taxon>Thermoanaerobacteraceae</taxon>
        <taxon>Thermodesulfitimonas</taxon>
    </lineage>
</organism>
<dbReference type="AlphaFoldDB" id="A0A3N5AXG8"/>
<dbReference type="InterPro" id="IPR004107">
    <property type="entry name" value="Integrase_SAM-like_N"/>
</dbReference>
<keyword evidence="4 10" id="KW-0132">Cell division</keyword>
<dbReference type="InterPro" id="IPR011931">
    <property type="entry name" value="Recomb_XerC"/>
</dbReference>
<evidence type="ECO:0000256" key="2">
    <source>
        <dbReference type="ARBA" id="ARBA00006657"/>
    </source>
</evidence>
<keyword evidence="5 10" id="KW-0159">Chromosome partition</keyword>
<proteinExistence type="inferred from homology"/>
<sequence length="303" mass="33917">MYGYLDRFLIFLQTEKRASPRTVAEYQKDIFDGIDFFAAVLKVPDEELTPAAITPALVRRYLAHLNERGLARNSLLRKLAAWRSFFRFLVREGVVTGNPLAKIASPRRERRLPRVLFQAEAKRLVEAATQTSPLRLRDRAILEVLYGAGLRVSELVGLDVGDLDLGGACLRVLGKGAKERLVPVGSYAVRALRAYLQRGRPLLLGQRTGAVEHALFLNRSGRRLSARAVRNIIKTYAAQAGVEGRVSPHTLRHSFATHLLDGGADLRVVQELLGHARLSTTQVYTHLSKEKVKRVYEKTHPRA</sequence>
<reference evidence="14 15" key="1">
    <citation type="submission" date="2018-11" db="EMBL/GenBank/DDBJ databases">
        <title>Genomic Encyclopedia of Type Strains, Phase IV (KMG-IV): sequencing the most valuable type-strain genomes for metagenomic binning, comparative biology and taxonomic classification.</title>
        <authorList>
            <person name="Goeker M."/>
        </authorList>
    </citation>
    <scope>NUCLEOTIDE SEQUENCE [LARGE SCALE GENOMIC DNA]</scope>
    <source>
        <strain evidence="14 15">DSM 102936</strain>
    </source>
</reference>
<dbReference type="GO" id="GO:0007059">
    <property type="term" value="P:chromosome segregation"/>
    <property type="evidence" value="ECO:0007669"/>
    <property type="project" value="UniProtKB-UniRule"/>
</dbReference>
<keyword evidence="8 10" id="KW-0233">DNA recombination</keyword>
<evidence type="ECO:0000256" key="7">
    <source>
        <dbReference type="ARBA" id="ARBA00023125"/>
    </source>
</evidence>
<feature type="active site" evidence="10">
    <location>
        <position position="175"/>
    </location>
</feature>
<feature type="active site" evidence="10">
    <location>
        <position position="252"/>
    </location>
</feature>
<protein>
    <recommendedName>
        <fullName evidence="10 11">Tyrosine recombinase XerC</fullName>
    </recommendedName>
</protein>
<evidence type="ECO:0000256" key="6">
    <source>
        <dbReference type="ARBA" id="ARBA00022908"/>
    </source>
</evidence>
<keyword evidence="7 10" id="KW-0238">DNA-binding</keyword>
<dbReference type="SUPFAM" id="SSF56349">
    <property type="entry name" value="DNA breaking-rejoining enzymes"/>
    <property type="match status" value="1"/>
</dbReference>
<dbReference type="NCBIfam" id="TIGR02224">
    <property type="entry name" value="recomb_XerC"/>
    <property type="match status" value="1"/>
</dbReference>
<accession>A0A3N5AXG8</accession>
<dbReference type="Pfam" id="PF02899">
    <property type="entry name" value="Phage_int_SAM_1"/>
    <property type="match status" value="1"/>
</dbReference>
<evidence type="ECO:0000256" key="10">
    <source>
        <dbReference type="HAMAP-Rule" id="MF_01808"/>
    </source>
</evidence>
<dbReference type="Pfam" id="PF00589">
    <property type="entry name" value="Phage_integrase"/>
    <property type="match status" value="1"/>
</dbReference>
<evidence type="ECO:0000256" key="3">
    <source>
        <dbReference type="ARBA" id="ARBA00022490"/>
    </source>
</evidence>
<dbReference type="EMBL" id="RKRE01000001">
    <property type="protein sequence ID" value="RPF49704.1"/>
    <property type="molecule type" value="Genomic_DNA"/>
</dbReference>
<dbReference type="Gene3D" id="1.10.150.130">
    <property type="match status" value="1"/>
</dbReference>
<evidence type="ECO:0000256" key="4">
    <source>
        <dbReference type="ARBA" id="ARBA00022618"/>
    </source>
</evidence>
<dbReference type="InterPro" id="IPR011010">
    <property type="entry name" value="DNA_brk_join_enz"/>
</dbReference>
<dbReference type="HAMAP" id="MF_01808">
    <property type="entry name" value="Recomb_XerC_XerD"/>
    <property type="match status" value="1"/>
</dbReference>
<comment type="function">
    <text evidence="10">Site-specific tyrosine recombinase, which acts by catalyzing the cutting and rejoining of the recombining DNA molecules. The XerC-XerD complex is essential to convert dimers of the bacterial chromosome into monomers to permit their segregation at cell division. It also contributes to the segregational stability of plasmids.</text>
</comment>
<dbReference type="NCBIfam" id="NF040815">
    <property type="entry name" value="recomb_XerA_Arch"/>
    <property type="match status" value="1"/>
</dbReference>
<keyword evidence="15" id="KW-1185">Reference proteome</keyword>
<evidence type="ECO:0000256" key="9">
    <source>
        <dbReference type="ARBA" id="ARBA00023306"/>
    </source>
</evidence>
<dbReference type="GO" id="GO:0009037">
    <property type="term" value="F:tyrosine-based site-specific recombinase activity"/>
    <property type="evidence" value="ECO:0007669"/>
    <property type="project" value="UniProtKB-UniRule"/>
</dbReference>
<feature type="active site" description="O-(3'-phospho-DNA)-tyrosine intermediate" evidence="10">
    <location>
        <position position="284"/>
    </location>
</feature>
<dbReference type="GO" id="GO:0003677">
    <property type="term" value="F:DNA binding"/>
    <property type="evidence" value="ECO:0007669"/>
    <property type="project" value="UniProtKB-UniRule"/>
</dbReference>
<evidence type="ECO:0000256" key="11">
    <source>
        <dbReference type="NCBIfam" id="TIGR02224"/>
    </source>
</evidence>
<evidence type="ECO:0000256" key="5">
    <source>
        <dbReference type="ARBA" id="ARBA00022829"/>
    </source>
</evidence>
<dbReference type="PROSITE" id="PS51898">
    <property type="entry name" value="TYR_RECOMBINASE"/>
    <property type="match status" value="1"/>
</dbReference>
<name>A0A3N5AXG8_9THEO</name>
<keyword evidence="9 10" id="KW-0131">Cell cycle</keyword>
<dbReference type="InterPro" id="IPR002104">
    <property type="entry name" value="Integrase_catalytic"/>
</dbReference>
<dbReference type="InterPro" id="IPR010998">
    <property type="entry name" value="Integrase_recombinase_N"/>
</dbReference>
<dbReference type="InterPro" id="IPR013762">
    <property type="entry name" value="Integrase-like_cat_sf"/>
</dbReference>
<dbReference type="InterPro" id="IPR044068">
    <property type="entry name" value="CB"/>
</dbReference>
<comment type="subcellular location">
    <subcellularLocation>
        <location evidence="1 10">Cytoplasm</location>
    </subcellularLocation>
</comment>
<dbReference type="NCBIfam" id="NF001399">
    <property type="entry name" value="PRK00283.1"/>
    <property type="match status" value="1"/>
</dbReference>
<dbReference type="SUPFAM" id="SSF47823">
    <property type="entry name" value="lambda integrase-like, N-terminal domain"/>
    <property type="match status" value="1"/>
</dbReference>
<comment type="caution">
    <text evidence="14">The sequence shown here is derived from an EMBL/GenBank/DDBJ whole genome shotgun (WGS) entry which is preliminary data.</text>
</comment>
<feature type="active site" evidence="10">
    <location>
        <position position="249"/>
    </location>
</feature>
<keyword evidence="6 10" id="KW-0229">DNA integration</keyword>
<evidence type="ECO:0000259" key="12">
    <source>
        <dbReference type="PROSITE" id="PS51898"/>
    </source>
</evidence>
<dbReference type="Proteomes" id="UP000282654">
    <property type="component" value="Unassembled WGS sequence"/>
</dbReference>
<dbReference type="CDD" id="cd00798">
    <property type="entry name" value="INT_XerDC_C"/>
    <property type="match status" value="1"/>
</dbReference>